<feature type="domain" description="DUF4399" evidence="3">
    <location>
        <begin position="73"/>
        <end position="163"/>
    </location>
</feature>
<evidence type="ECO:0000256" key="2">
    <source>
        <dbReference type="SAM" id="SignalP"/>
    </source>
</evidence>
<evidence type="ECO:0000256" key="1">
    <source>
        <dbReference type="SAM" id="MobiDB-lite"/>
    </source>
</evidence>
<accession>A0A120CTJ3</accession>
<protein>
    <submittedName>
        <fullName evidence="4">ATPases of the AAA+ class</fullName>
    </submittedName>
</protein>
<dbReference type="STRING" id="121290.APY04_3194"/>
<gene>
    <name evidence="4" type="ORF">APY04_3194</name>
</gene>
<dbReference type="PROSITE" id="PS51257">
    <property type="entry name" value="PROKAR_LIPOPROTEIN"/>
    <property type="match status" value="1"/>
</dbReference>
<proteinExistence type="predicted"/>
<dbReference type="RefSeq" id="WP_083509854.1">
    <property type="nucleotide sequence ID" value="NZ_LMTR01000089.1"/>
</dbReference>
<dbReference type="InterPro" id="IPR025512">
    <property type="entry name" value="DUF4399"/>
</dbReference>
<dbReference type="Proteomes" id="UP000059074">
    <property type="component" value="Unassembled WGS sequence"/>
</dbReference>
<comment type="caution">
    <text evidence="4">The sequence shown here is derived from an EMBL/GenBank/DDBJ whole genome shotgun (WGS) entry which is preliminary data.</text>
</comment>
<keyword evidence="5" id="KW-1185">Reference proteome</keyword>
<organism evidence="4 5">
    <name type="scientific">Hyphomicrobium sulfonivorans</name>
    <dbReference type="NCBI Taxonomy" id="121290"/>
    <lineage>
        <taxon>Bacteria</taxon>
        <taxon>Pseudomonadati</taxon>
        <taxon>Pseudomonadota</taxon>
        <taxon>Alphaproteobacteria</taxon>
        <taxon>Hyphomicrobiales</taxon>
        <taxon>Hyphomicrobiaceae</taxon>
        <taxon>Hyphomicrobium</taxon>
    </lineage>
</organism>
<sequence>MRSALAATLLVLGLAACGDNSTSTTPAPTAHEEVHQEGTPLEEASARTPSPAGARVFLIEPANGATVKSPVTIKFGIEGMDVAPAGSETPNSGHHHLLIDADLQDYDAPIPSDDQHRHFGKAQTEATIELAPGQHTLRSVLGDKNHIPHDPPVQSDVITITVEE</sequence>
<dbReference type="PATRIC" id="fig|121290.4.peg.3651"/>
<keyword evidence="2" id="KW-0732">Signal</keyword>
<dbReference type="OrthoDB" id="531568at2"/>
<feature type="chain" id="PRO_5007163919" evidence="2">
    <location>
        <begin position="19"/>
        <end position="164"/>
    </location>
</feature>
<feature type="region of interest" description="Disordered" evidence="1">
    <location>
        <begin position="20"/>
        <end position="49"/>
    </location>
</feature>
<dbReference type="EMBL" id="LMTR01000089">
    <property type="protein sequence ID" value="KWT64722.1"/>
    <property type="molecule type" value="Genomic_DNA"/>
</dbReference>
<evidence type="ECO:0000313" key="4">
    <source>
        <dbReference type="EMBL" id="KWT64722.1"/>
    </source>
</evidence>
<dbReference type="AlphaFoldDB" id="A0A120CTJ3"/>
<feature type="signal peptide" evidence="2">
    <location>
        <begin position="1"/>
        <end position="18"/>
    </location>
</feature>
<dbReference type="Pfam" id="PF14347">
    <property type="entry name" value="DUF4399"/>
    <property type="match status" value="1"/>
</dbReference>
<evidence type="ECO:0000259" key="3">
    <source>
        <dbReference type="Pfam" id="PF14347"/>
    </source>
</evidence>
<name>A0A120CTJ3_HYPSL</name>
<evidence type="ECO:0000313" key="5">
    <source>
        <dbReference type="Proteomes" id="UP000059074"/>
    </source>
</evidence>
<reference evidence="4 5" key="1">
    <citation type="submission" date="2015-10" db="EMBL/GenBank/DDBJ databases">
        <title>Transcriptomic analysis of a linuron degrading triple-species bacterial consortium.</title>
        <authorList>
            <person name="Albers P."/>
        </authorList>
    </citation>
    <scope>NUCLEOTIDE SEQUENCE [LARGE SCALE GENOMIC DNA]</scope>
    <source>
        <strain evidence="4 5">WDL6</strain>
    </source>
</reference>